<proteinExistence type="predicted"/>
<dbReference type="EMBL" id="CAMXCT010000540">
    <property type="protein sequence ID" value="CAI3980147.1"/>
    <property type="molecule type" value="Genomic_DNA"/>
</dbReference>
<comment type="caution">
    <text evidence="2">The sequence shown here is derived from an EMBL/GenBank/DDBJ whole genome shotgun (WGS) entry which is preliminary data.</text>
</comment>
<gene>
    <name evidence="2" type="ORF">C1SCF055_LOCUS8051</name>
</gene>
<evidence type="ECO:0000256" key="1">
    <source>
        <dbReference type="SAM" id="MobiDB-lite"/>
    </source>
</evidence>
<evidence type="ECO:0000313" key="5">
    <source>
        <dbReference type="Proteomes" id="UP001152797"/>
    </source>
</evidence>
<reference evidence="3" key="2">
    <citation type="submission" date="2024-04" db="EMBL/GenBank/DDBJ databases">
        <authorList>
            <person name="Chen Y."/>
            <person name="Shah S."/>
            <person name="Dougan E. K."/>
            <person name="Thang M."/>
            <person name="Chan C."/>
        </authorList>
    </citation>
    <scope>NUCLEOTIDE SEQUENCE [LARGE SCALE GENOMIC DNA]</scope>
</reference>
<feature type="region of interest" description="Disordered" evidence="1">
    <location>
        <begin position="340"/>
        <end position="392"/>
    </location>
</feature>
<evidence type="ECO:0000313" key="2">
    <source>
        <dbReference type="EMBL" id="CAI3980147.1"/>
    </source>
</evidence>
<organism evidence="2">
    <name type="scientific">Cladocopium goreaui</name>
    <dbReference type="NCBI Taxonomy" id="2562237"/>
    <lineage>
        <taxon>Eukaryota</taxon>
        <taxon>Sar</taxon>
        <taxon>Alveolata</taxon>
        <taxon>Dinophyceae</taxon>
        <taxon>Suessiales</taxon>
        <taxon>Symbiodiniaceae</taxon>
        <taxon>Cladocopium</taxon>
    </lineage>
</organism>
<dbReference type="OrthoDB" id="447121at2759"/>
<accession>A0A9P1BUY9</accession>
<dbReference type="EMBL" id="CAMXCT030000540">
    <property type="protein sequence ID" value="CAL4767459.1"/>
    <property type="molecule type" value="Genomic_DNA"/>
</dbReference>
<sequence length="762" mass="84170">MASVNVLPTDAELAAFSNPADIVAWTGLSADVWTIVDNSLGKLPHIRLIASLPLGGLKAALQQARVPVTGGEPRELNLAESIQEGLWHGRCGSIPGRVFFPSVSGSAMTSAQKKVKLSQVLDQVDETETPLLGRADMDQAFANHPNHESEPTPEQIASMYQRVVQLGEPPYADFSILTPYGKRAQKQMKARAWTIQQDGTFRALEVPGPPTYKAWAACWRVFRSLLFMLKHPSSGNPVATPACSEEYFENVTRLNEDYPETCYLIMQAEDRCRAEMLERHRRTLTKAAAENRLPMNLEFNPAQPWVGCFIFAARDQEYWMKHVIRPAQNFLARGGRQMTMEKAENIGAPSARPPRKRRRGRDAEAPPLPSPKKSGKPGAGGQDSHPRKWGTHYITDQDGTELCFRFAKGKANACPEPCRDKRTHGCQHCLGNHSNENCPHHVKKTGKEGPKGIATVELEKIAASASFDSNTDKSPLESLTYVKVGRHQNALVKASAVRETEMQRVNSKNAPSSSLTIAEKRELENSLCVGGLRDPQAAVAKSWKLRQVGARLRAVLDIHLTTGVTQRFEDEPQSCPFSVAELREVRTAVAKEFNADVSHEGYEAELFDALLKTADDPDAATIYDWLKFGFPLGVKCRIKNNGVFPATDEVSAAIQASKTIGTLASDWSGEARNYTSFAEAGPLAEEELERLLHLGRADKVGSWREVVDLIGQDAVLTPLACIVKVKDGKAKTRLIVDMRRSGICGQVSLFERVVMLLNQRWH</sequence>
<dbReference type="EMBL" id="CAMXCT020000540">
    <property type="protein sequence ID" value="CAL1133522.1"/>
    <property type="molecule type" value="Genomic_DNA"/>
</dbReference>
<evidence type="ECO:0000313" key="4">
    <source>
        <dbReference type="EMBL" id="CAL4767459.1"/>
    </source>
</evidence>
<keyword evidence="5" id="KW-1185">Reference proteome</keyword>
<reference evidence="2" key="1">
    <citation type="submission" date="2022-10" db="EMBL/GenBank/DDBJ databases">
        <authorList>
            <person name="Chen Y."/>
            <person name="Dougan E. K."/>
            <person name="Chan C."/>
            <person name="Rhodes N."/>
            <person name="Thang M."/>
        </authorList>
    </citation>
    <scope>NUCLEOTIDE SEQUENCE</scope>
</reference>
<dbReference type="AlphaFoldDB" id="A0A9P1BUY9"/>
<name>A0A9P1BUY9_9DINO</name>
<evidence type="ECO:0000313" key="3">
    <source>
        <dbReference type="EMBL" id="CAL1133522.1"/>
    </source>
</evidence>
<dbReference type="Proteomes" id="UP001152797">
    <property type="component" value="Unassembled WGS sequence"/>
</dbReference>
<protein>
    <submittedName>
        <fullName evidence="4">Potassium voltage-gated channel subfamily H member 1</fullName>
    </submittedName>
</protein>